<gene>
    <name evidence="2" type="ORF">DP923_11690</name>
</gene>
<dbReference type="Proteomes" id="UP000251692">
    <property type="component" value="Unassembled WGS sequence"/>
</dbReference>
<dbReference type="OrthoDB" id="1118734at2"/>
<dbReference type="EMBL" id="QMDV01000003">
    <property type="protein sequence ID" value="RAU82440.1"/>
    <property type="molecule type" value="Genomic_DNA"/>
</dbReference>
<reference evidence="2 3" key="2">
    <citation type="submission" date="2018-07" db="EMBL/GenBank/DDBJ databases">
        <title>Pontibacter sp. 2b14 genomic sequence and assembly.</title>
        <authorList>
            <person name="Du Z.-J."/>
        </authorList>
    </citation>
    <scope>NUCLEOTIDE SEQUENCE [LARGE SCALE GENOMIC DNA]</scope>
    <source>
        <strain evidence="2 3">2b14</strain>
    </source>
</reference>
<evidence type="ECO:0000313" key="2">
    <source>
        <dbReference type="EMBL" id="RAU82440.1"/>
    </source>
</evidence>
<organism evidence="2 3">
    <name type="scientific">Pontibacter arcticus</name>
    <dbReference type="NCBI Taxonomy" id="2080288"/>
    <lineage>
        <taxon>Bacteria</taxon>
        <taxon>Pseudomonadati</taxon>
        <taxon>Bacteroidota</taxon>
        <taxon>Cytophagia</taxon>
        <taxon>Cytophagales</taxon>
        <taxon>Hymenobacteraceae</taxon>
        <taxon>Pontibacter</taxon>
    </lineage>
</organism>
<protein>
    <recommendedName>
        <fullName evidence="4">DUF2490 domain-containing protein</fullName>
    </recommendedName>
</protein>
<dbReference type="Pfam" id="PF10677">
    <property type="entry name" value="DUF2490"/>
    <property type="match status" value="1"/>
</dbReference>
<feature type="chain" id="PRO_5016652192" description="DUF2490 domain-containing protein" evidence="1">
    <location>
        <begin position="25"/>
        <end position="262"/>
    </location>
</feature>
<evidence type="ECO:0000313" key="3">
    <source>
        <dbReference type="Proteomes" id="UP000251692"/>
    </source>
</evidence>
<keyword evidence="1" id="KW-0732">Signal</keyword>
<evidence type="ECO:0008006" key="4">
    <source>
        <dbReference type="Google" id="ProtNLM"/>
    </source>
</evidence>
<reference evidence="2 3" key="1">
    <citation type="submission" date="2018-06" db="EMBL/GenBank/DDBJ databases">
        <authorList>
            <person name="Liu Z.-W."/>
        </authorList>
    </citation>
    <scope>NUCLEOTIDE SEQUENCE [LARGE SCALE GENOMIC DNA]</scope>
    <source>
        <strain evidence="2 3">2b14</strain>
    </source>
</reference>
<accession>A0A364RDL5</accession>
<proteinExistence type="predicted"/>
<keyword evidence="3" id="KW-1185">Reference proteome</keyword>
<comment type="caution">
    <text evidence="2">The sequence shown here is derived from an EMBL/GenBank/DDBJ whole genome shotgun (WGS) entry which is preliminary data.</text>
</comment>
<dbReference type="AlphaFoldDB" id="A0A364RDL5"/>
<dbReference type="InterPro" id="IPR019619">
    <property type="entry name" value="DUF2490"/>
</dbReference>
<sequence length="262" mass="30424">MVKFNSMRFFVLLTTIFLHSIAFSGQGQVQAQAPAKRLQDYNRNVWLAYNGDHKITSKWGLHTEVQYRRADFLKNPMQLLVRNGINYFLTDNAMLTAGYVYAKTHPFGDYPAAAITHENRLYQQLQLKNSLSIFELTHRYRQEQRWVKPEGGQKHTYTNRSRYMVRATLPLSAAENTTQAYPYLTASNEIFVNFGENVQQNIFDQNRLAFAFGYRFSKAATAEVGYMHQIVQRANGLVFERNHLLQAGFTYNFDFTKNNTAQ</sequence>
<name>A0A364RDL5_9BACT</name>
<evidence type="ECO:0000256" key="1">
    <source>
        <dbReference type="SAM" id="SignalP"/>
    </source>
</evidence>
<feature type="signal peptide" evidence="1">
    <location>
        <begin position="1"/>
        <end position="24"/>
    </location>
</feature>